<dbReference type="InterPro" id="IPR036164">
    <property type="entry name" value="bL21-like_sf"/>
</dbReference>
<gene>
    <name evidence="3" type="ORF">T552_01303</name>
</gene>
<dbReference type="PANTHER" id="PTHR21349">
    <property type="entry name" value="50S RIBOSOMAL PROTEIN L21"/>
    <property type="match status" value="1"/>
</dbReference>
<evidence type="ECO:0000313" key="4">
    <source>
        <dbReference type="Proteomes" id="UP000054454"/>
    </source>
</evidence>
<evidence type="ECO:0000313" key="3">
    <source>
        <dbReference type="EMBL" id="KTW29348.1"/>
    </source>
</evidence>
<name>A0A0W4ZLX4_PNEC8</name>
<keyword evidence="4" id="KW-1185">Reference proteome</keyword>
<dbReference type="SUPFAM" id="SSF141091">
    <property type="entry name" value="L21p-like"/>
    <property type="match status" value="1"/>
</dbReference>
<comment type="caution">
    <text evidence="3">The sequence shown here is derived from an EMBL/GenBank/DDBJ whole genome shotgun (WGS) entry which is preliminary data.</text>
</comment>
<dbReference type="OrthoDB" id="5994at2759"/>
<comment type="similarity">
    <text evidence="1">Belongs to the bacterial ribosomal protein bL21 family.</text>
</comment>
<dbReference type="Pfam" id="PF00829">
    <property type="entry name" value="Ribosomal_L21p"/>
    <property type="match status" value="1"/>
</dbReference>
<dbReference type="GeneID" id="28936094"/>
<dbReference type="AlphaFoldDB" id="A0A0W4ZLX4"/>
<dbReference type="InterPro" id="IPR028909">
    <property type="entry name" value="bL21-like"/>
</dbReference>
<dbReference type="Proteomes" id="UP000054454">
    <property type="component" value="Unassembled WGS sequence"/>
</dbReference>
<protein>
    <recommendedName>
        <fullName evidence="2">Large ribosomal subunit protein bL21m</fullName>
    </recommendedName>
</protein>
<dbReference type="EMBL" id="LFVZ01000005">
    <property type="protein sequence ID" value="KTW29348.1"/>
    <property type="molecule type" value="Genomic_DNA"/>
</dbReference>
<dbReference type="RefSeq" id="XP_018226541.1">
    <property type="nucleotide sequence ID" value="XM_018369892.1"/>
</dbReference>
<reference evidence="4" key="1">
    <citation type="journal article" date="2016" name="Nat. Commun.">
        <title>Genome analysis of three Pneumocystis species reveals adaptation mechanisms to life exclusively in mammalian hosts.</title>
        <authorList>
            <person name="Ma L."/>
            <person name="Chen Z."/>
            <person name="Huang D.W."/>
            <person name="Kutty G."/>
            <person name="Ishihara M."/>
            <person name="Wang H."/>
            <person name="Abouelleil A."/>
            <person name="Bishop L."/>
            <person name="Davey E."/>
            <person name="Deng R."/>
            <person name="Deng X."/>
            <person name="Fan L."/>
            <person name="Fantoni G."/>
            <person name="Fitzgerald M."/>
            <person name="Gogineni E."/>
            <person name="Goldberg J.M."/>
            <person name="Handley G."/>
            <person name="Hu X."/>
            <person name="Huber C."/>
            <person name="Jiao X."/>
            <person name="Jones K."/>
            <person name="Levin J.Z."/>
            <person name="Liu Y."/>
            <person name="Macdonald P."/>
            <person name="Melnikov A."/>
            <person name="Raley C."/>
            <person name="Sassi M."/>
            <person name="Sherman B.T."/>
            <person name="Song X."/>
            <person name="Sykes S."/>
            <person name="Tran B."/>
            <person name="Walsh L."/>
            <person name="Xia Y."/>
            <person name="Yang J."/>
            <person name="Young S."/>
            <person name="Zeng Q."/>
            <person name="Zheng X."/>
            <person name="Stephens R."/>
            <person name="Nusbaum C."/>
            <person name="Birren B.W."/>
            <person name="Azadi P."/>
            <person name="Lempicki R.A."/>
            <person name="Cuomo C.A."/>
            <person name="Kovacs J.A."/>
        </authorList>
    </citation>
    <scope>NUCLEOTIDE SEQUENCE [LARGE SCALE GENOMIC DNA]</scope>
    <source>
        <strain evidence="4">B80</strain>
    </source>
</reference>
<evidence type="ECO:0000256" key="2">
    <source>
        <dbReference type="ARBA" id="ARBA00044129"/>
    </source>
</evidence>
<evidence type="ECO:0000256" key="1">
    <source>
        <dbReference type="ARBA" id="ARBA00008563"/>
    </source>
</evidence>
<accession>A0A0W4ZLX4</accession>
<organism evidence="3 4">
    <name type="scientific">Pneumocystis carinii (strain B80)</name>
    <name type="common">Rat pneumocystis pneumonia agent</name>
    <name type="synonym">Pneumocystis carinii f. sp. carinii</name>
    <dbReference type="NCBI Taxonomy" id="1408658"/>
    <lineage>
        <taxon>Eukaryota</taxon>
        <taxon>Fungi</taxon>
        <taxon>Dikarya</taxon>
        <taxon>Ascomycota</taxon>
        <taxon>Taphrinomycotina</taxon>
        <taxon>Pneumocystomycetes</taxon>
        <taxon>Pneumocystaceae</taxon>
        <taxon>Pneumocystis</taxon>
    </lineage>
</organism>
<sequence>MNNKLIPLLMSRYICFQRDIKGPVGSIKSNVRAIEKFMFERLFYAVIHIYNQSFIVTEGDLIRIPQKLRDVNVGDIIRLNCVSKLGSRNYTLKGEPYIDEKRYTCRARVLEKTKAPMSYFIKKKRRQRRIKVVKSKQDYTILREINNEKKKDKN</sequence>
<dbReference type="GO" id="GO:0003735">
    <property type="term" value="F:structural constituent of ribosome"/>
    <property type="evidence" value="ECO:0007669"/>
    <property type="project" value="TreeGrafter"/>
</dbReference>
<dbReference type="PANTHER" id="PTHR21349:SF0">
    <property type="entry name" value="LARGE RIBOSOMAL SUBUNIT PROTEIN BL21M"/>
    <property type="match status" value="1"/>
</dbReference>
<proteinExistence type="inferred from homology"/>
<dbReference type="VEuPathDB" id="FungiDB:T552_01303"/>
<dbReference type="GO" id="GO:0005762">
    <property type="term" value="C:mitochondrial large ribosomal subunit"/>
    <property type="evidence" value="ECO:0007669"/>
    <property type="project" value="TreeGrafter"/>
</dbReference>